<keyword evidence="6 15" id="KW-0808">Transferase</keyword>
<feature type="compositionally biased region" description="Basic and acidic residues" evidence="11">
    <location>
        <begin position="490"/>
        <end position="518"/>
    </location>
</feature>
<dbReference type="PROSITE" id="PS50868">
    <property type="entry name" value="POST_SET"/>
    <property type="match status" value="1"/>
</dbReference>
<dbReference type="SUPFAM" id="SSF82199">
    <property type="entry name" value="SET domain"/>
    <property type="match status" value="1"/>
</dbReference>
<dbReference type="STRING" id="425264.A0A3G2RZG5"/>
<feature type="domain" description="SET" evidence="12">
    <location>
        <begin position="101"/>
        <end position="218"/>
    </location>
</feature>
<evidence type="ECO:0000259" key="13">
    <source>
        <dbReference type="PROSITE" id="PS50868"/>
    </source>
</evidence>
<dbReference type="InterPro" id="IPR003616">
    <property type="entry name" value="Post-SET_dom"/>
</dbReference>
<dbReference type="OrthoDB" id="422362at2759"/>
<evidence type="ECO:0000259" key="14">
    <source>
        <dbReference type="PROSITE" id="PS51215"/>
    </source>
</evidence>
<keyword evidence="16" id="KW-1185">Reference proteome</keyword>
<accession>A0A3G2RZG5</accession>
<feature type="domain" description="Post-SET" evidence="13">
    <location>
        <begin position="225"/>
        <end position="241"/>
    </location>
</feature>
<dbReference type="EC" id="2.1.1.359" evidence="3"/>
<dbReference type="AlphaFoldDB" id="A0A3G2RZG5"/>
<dbReference type="GO" id="GO:0140955">
    <property type="term" value="F:histone H3K36 trimethyltransferase activity"/>
    <property type="evidence" value="ECO:0007669"/>
    <property type="project" value="UniProtKB-EC"/>
</dbReference>
<evidence type="ECO:0000313" key="15">
    <source>
        <dbReference type="EMBL" id="AYO41110.1"/>
    </source>
</evidence>
<protein>
    <recommendedName>
        <fullName evidence="3">[histone H3]-lysine(36) N-trimethyltransferase</fullName>
        <ecNumber evidence="3">2.1.1.359</ecNumber>
    </recommendedName>
</protein>
<evidence type="ECO:0000259" key="12">
    <source>
        <dbReference type="PROSITE" id="PS50280"/>
    </source>
</evidence>
<feature type="region of interest" description="Disordered" evidence="11">
    <location>
        <begin position="416"/>
        <end position="533"/>
    </location>
</feature>
<dbReference type="Pfam" id="PF00856">
    <property type="entry name" value="SET"/>
    <property type="match status" value="1"/>
</dbReference>
<dbReference type="CDD" id="cd19172">
    <property type="entry name" value="SET_SETD2"/>
    <property type="match status" value="1"/>
</dbReference>
<feature type="domain" description="AWS" evidence="14">
    <location>
        <begin position="47"/>
        <end position="99"/>
    </location>
</feature>
<dbReference type="Gene3D" id="2.170.270.10">
    <property type="entry name" value="SET domain"/>
    <property type="match status" value="1"/>
</dbReference>
<keyword evidence="4" id="KW-0158">Chromosome</keyword>
<dbReference type="SMART" id="SM00317">
    <property type="entry name" value="SET"/>
    <property type="match status" value="1"/>
</dbReference>
<evidence type="ECO:0000256" key="5">
    <source>
        <dbReference type="ARBA" id="ARBA00022603"/>
    </source>
</evidence>
<dbReference type="InterPro" id="IPR044437">
    <property type="entry name" value="SETD2/Set2_SET"/>
</dbReference>
<dbReference type="PANTHER" id="PTHR22884">
    <property type="entry name" value="SET DOMAIN PROTEINS"/>
    <property type="match status" value="1"/>
</dbReference>
<keyword evidence="9" id="KW-0804">Transcription</keyword>
<keyword evidence="10" id="KW-0539">Nucleus</keyword>
<evidence type="ECO:0000256" key="9">
    <source>
        <dbReference type="ARBA" id="ARBA00023163"/>
    </source>
</evidence>
<evidence type="ECO:0000313" key="16">
    <source>
        <dbReference type="Proteomes" id="UP000269793"/>
    </source>
</evidence>
<evidence type="ECO:0000256" key="11">
    <source>
        <dbReference type="SAM" id="MobiDB-lite"/>
    </source>
</evidence>
<evidence type="ECO:0000256" key="4">
    <source>
        <dbReference type="ARBA" id="ARBA00022454"/>
    </source>
</evidence>
<proteinExistence type="predicted"/>
<dbReference type="SMART" id="SM00508">
    <property type="entry name" value="PostSET"/>
    <property type="match status" value="1"/>
</dbReference>
<evidence type="ECO:0000256" key="1">
    <source>
        <dbReference type="ARBA" id="ARBA00004123"/>
    </source>
</evidence>
<dbReference type="Gene3D" id="1.10.1740.100">
    <property type="entry name" value="Set2, Rpb1 interacting domain"/>
    <property type="match status" value="1"/>
</dbReference>
<dbReference type="GO" id="GO:0032259">
    <property type="term" value="P:methylation"/>
    <property type="evidence" value="ECO:0007669"/>
    <property type="project" value="UniProtKB-KW"/>
</dbReference>
<keyword evidence="7" id="KW-0949">S-adenosyl-L-methionine</keyword>
<reference evidence="15 16" key="1">
    <citation type="submission" date="2018-10" db="EMBL/GenBank/DDBJ databases">
        <title>Complete genome sequence of Malassezia restricta CBS 7877.</title>
        <authorList>
            <person name="Morand S.C."/>
            <person name="Bertignac M."/>
            <person name="Iltis A."/>
            <person name="Kolder I."/>
            <person name="Pirovano W."/>
            <person name="Jourdain R."/>
            <person name="Clavaud C."/>
        </authorList>
    </citation>
    <scope>NUCLEOTIDE SEQUENCE [LARGE SCALE GENOMIC DNA]</scope>
    <source>
        <strain evidence="15 16">CBS 7877</strain>
    </source>
</reference>
<name>A0A3G2RZG5_MALR7</name>
<dbReference type="InterPro" id="IPR006560">
    <property type="entry name" value="AWS_dom"/>
</dbReference>
<dbReference type="PROSITE" id="PS50280">
    <property type="entry name" value="SET"/>
    <property type="match status" value="1"/>
</dbReference>
<dbReference type="InterPro" id="IPR038190">
    <property type="entry name" value="SRI_sf"/>
</dbReference>
<dbReference type="Pfam" id="PF17907">
    <property type="entry name" value="AWS"/>
    <property type="match status" value="1"/>
</dbReference>
<evidence type="ECO:0000256" key="6">
    <source>
        <dbReference type="ARBA" id="ARBA00022679"/>
    </source>
</evidence>
<dbReference type="InterPro" id="IPR050777">
    <property type="entry name" value="SET2_Histone-Lys_MeTrsfase"/>
</dbReference>
<dbReference type="InterPro" id="IPR013257">
    <property type="entry name" value="SRI"/>
</dbReference>
<dbReference type="PROSITE" id="PS51215">
    <property type="entry name" value="AWS"/>
    <property type="match status" value="1"/>
</dbReference>
<evidence type="ECO:0000256" key="3">
    <source>
        <dbReference type="ARBA" id="ARBA00012178"/>
    </source>
</evidence>
<evidence type="ECO:0000256" key="7">
    <source>
        <dbReference type="ARBA" id="ARBA00022691"/>
    </source>
</evidence>
<comment type="subcellular location">
    <subcellularLocation>
        <location evidence="2">Chromosome</location>
    </subcellularLocation>
    <subcellularLocation>
        <location evidence="1">Nucleus</location>
    </subcellularLocation>
</comment>
<keyword evidence="5 15" id="KW-0489">Methyltransferase</keyword>
<organism evidence="15 16">
    <name type="scientific">Malassezia restricta (strain ATCC 96810 / NBRC 103918 / CBS 7877)</name>
    <name type="common">Seborrheic dermatitis infection agent</name>
    <dbReference type="NCBI Taxonomy" id="425264"/>
    <lineage>
        <taxon>Eukaryota</taxon>
        <taxon>Fungi</taxon>
        <taxon>Dikarya</taxon>
        <taxon>Basidiomycota</taxon>
        <taxon>Ustilaginomycotina</taxon>
        <taxon>Malasseziomycetes</taxon>
        <taxon>Malasseziales</taxon>
        <taxon>Malasseziaceae</taxon>
        <taxon>Malassezia</taxon>
    </lineage>
</organism>
<dbReference type="Pfam" id="PF08236">
    <property type="entry name" value="SRI"/>
    <property type="match status" value="1"/>
</dbReference>
<gene>
    <name evidence="15" type="primary">SET2</name>
    <name evidence="15" type="ORF">DNF11_0160</name>
</gene>
<dbReference type="InterPro" id="IPR046341">
    <property type="entry name" value="SET_dom_sf"/>
</dbReference>
<evidence type="ECO:0000256" key="10">
    <source>
        <dbReference type="ARBA" id="ARBA00023242"/>
    </source>
</evidence>
<dbReference type="EMBL" id="CP033148">
    <property type="protein sequence ID" value="AYO41110.1"/>
    <property type="molecule type" value="Genomic_DNA"/>
</dbReference>
<sequence>MGQDGATRAMPSLMSHLPDATTEALSTFEELPDCTYETSRLGRTRGQDDPACECTMEHGPAYACTDESGCINRLTQVECLRDVCRCGEHCANQRFQRHAYAHVDIIKTPEKGFGIRACSDIERDEFVFEYIGEIITHDTFMRRMAQYKEEHLVHFYFMMLQRDEYIDATKRGGRARFINHSCNPNCYVSKWHVGRHVRMGIFAKRAIRAGEELSFNYNADRYGNDPQPCYCGEPNCVGTIGGRTQTDVVTMDDRFILALDIADQMAELRASLPRGRHQQQQRAKILNEDFHPILHAIAEPECARVMTAVRDATTNRRMIELLLTRIAMTDDMHVQKMLVKMHGFVIMAQVLEAWSDDAPLMHLALECLTKWPLRARDKLVDSGVDELVHQMQDDPLAQQLHESWSSLPSTFRIARREGQEQAEEVDWAARRRAQATQVSAQEETNAGTEELRRSLLAYREHDDSEAVRAPRPKIKKEEPREARPSISLDEIIRRANEQNEAAQKEQEAKKEQEAREEQATSPPKKRSRLEPDIPTLERHLHKLVGTLVVKQMSKVKSQLDREHFKRHAKELTQVLCDKEKRNPKAWPPRLADGQVGLVELPEDKRKKMKVFAHDYIKKIMQTRPPMPR</sequence>
<evidence type="ECO:0000256" key="2">
    <source>
        <dbReference type="ARBA" id="ARBA00004286"/>
    </source>
</evidence>
<dbReference type="GO" id="GO:0005694">
    <property type="term" value="C:chromosome"/>
    <property type="evidence" value="ECO:0007669"/>
    <property type="project" value="UniProtKB-SubCell"/>
</dbReference>
<dbReference type="VEuPathDB" id="FungiDB:DNF11_0160"/>
<dbReference type="GO" id="GO:0005634">
    <property type="term" value="C:nucleus"/>
    <property type="evidence" value="ECO:0007669"/>
    <property type="project" value="UniProtKB-SubCell"/>
</dbReference>
<feature type="compositionally biased region" description="Basic and acidic residues" evidence="11">
    <location>
        <begin position="449"/>
        <end position="468"/>
    </location>
</feature>
<keyword evidence="8" id="KW-0805">Transcription regulation</keyword>
<dbReference type="Proteomes" id="UP000269793">
    <property type="component" value="Chromosome I"/>
</dbReference>
<feature type="compositionally biased region" description="Polar residues" evidence="11">
    <location>
        <begin position="434"/>
        <end position="447"/>
    </location>
</feature>
<evidence type="ECO:0000256" key="8">
    <source>
        <dbReference type="ARBA" id="ARBA00023015"/>
    </source>
</evidence>
<dbReference type="GO" id="GO:0006355">
    <property type="term" value="P:regulation of DNA-templated transcription"/>
    <property type="evidence" value="ECO:0007669"/>
    <property type="project" value="InterPro"/>
</dbReference>
<dbReference type="SMART" id="SM00570">
    <property type="entry name" value="AWS"/>
    <property type="match status" value="1"/>
</dbReference>
<dbReference type="InterPro" id="IPR001214">
    <property type="entry name" value="SET_dom"/>
</dbReference>